<dbReference type="InterPro" id="IPR001626">
    <property type="entry name" value="ABC_TroCD"/>
</dbReference>
<gene>
    <name evidence="8" type="ORF">A2785_02025</name>
</gene>
<proteinExistence type="inferred from homology"/>
<evidence type="ECO:0000256" key="1">
    <source>
        <dbReference type="ARBA" id="ARBA00004141"/>
    </source>
</evidence>
<keyword evidence="6" id="KW-0813">Transport</keyword>
<dbReference type="AlphaFoldDB" id="A0A1G1VM15"/>
<keyword evidence="5 7" id="KW-0472">Membrane</keyword>
<feature type="transmembrane region" description="Helical" evidence="7">
    <location>
        <begin position="110"/>
        <end position="129"/>
    </location>
</feature>
<feature type="transmembrane region" description="Helical" evidence="7">
    <location>
        <begin position="226"/>
        <end position="245"/>
    </location>
</feature>
<dbReference type="Pfam" id="PF00950">
    <property type="entry name" value="ABC-3"/>
    <property type="match status" value="1"/>
</dbReference>
<feature type="transmembrane region" description="Helical" evidence="7">
    <location>
        <begin position="159"/>
        <end position="186"/>
    </location>
</feature>
<feature type="transmembrane region" description="Helical" evidence="7">
    <location>
        <begin position="77"/>
        <end position="95"/>
    </location>
</feature>
<dbReference type="EMBL" id="MHCI01000015">
    <property type="protein sequence ID" value="OGY16450.1"/>
    <property type="molecule type" value="Genomic_DNA"/>
</dbReference>
<comment type="subcellular location">
    <subcellularLocation>
        <location evidence="6">Cell membrane</location>
        <topology evidence="6">Multi-pass membrane protein</topology>
    </subcellularLocation>
    <subcellularLocation>
        <location evidence="1">Membrane</location>
        <topology evidence="1">Multi-pass membrane protein</topology>
    </subcellularLocation>
</comment>
<evidence type="ECO:0000256" key="5">
    <source>
        <dbReference type="ARBA" id="ARBA00023136"/>
    </source>
</evidence>
<evidence type="ECO:0000256" key="6">
    <source>
        <dbReference type="RuleBase" id="RU003943"/>
    </source>
</evidence>
<organism evidence="8 9">
    <name type="scientific">Candidatus Chisholmbacteria bacterium RIFCSPHIGHO2_01_FULL_49_18</name>
    <dbReference type="NCBI Taxonomy" id="1797590"/>
    <lineage>
        <taxon>Bacteria</taxon>
        <taxon>Candidatus Chisholmiibacteriota</taxon>
    </lineage>
</organism>
<dbReference type="GO" id="GO:0043190">
    <property type="term" value="C:ATP-binding cassette (ABC) transporter complex"/>
    <property type="evidence" value="ECO:0007669"/>
    <property type="project" value="InterPro"/>
</dbReference>
<name>A0A1G1VM15_9BACT</name>
<evidence type="ECO:0000313" key="9">
    <source>
        <dbReference type="Proteomes" id="UP000179069"/>
    </source>
</evidence>
<sequence>MLATGAVVGAASGYLGSFMVLRRMSLVGDALSHVALPGMAIALALGFDPLAGALLALTLAVIGIWYLGERSEIYPEALVGVFFTASLAIGILVTPEPELLETLFGDLDRIGYWDGLVTMILALVVFVVARRISSKLLLGVISEDLASSTGANISSVNFVYLLLVGVVVALGVKFVGTLLMGALVIVPAVAAKNAAKSINLYYIMAASIGILSVLLGISIARMFSVPSGPAVVLVSIMFFVLSYILKARK</sequence>
<dbReference type="GO" id="GO:0055085">
    <property type="term" value="P:transmembrane transport"/>
    <property type="evidence" value="ECO:0007669"/>
    <property type="project" value="InterPro"/>
</dbReference>
<evidence type="ECO:0000256" key="2">
    <source>
        <dbReference type="ARBA" id="ARBA00008034"/>
    </source>
</evidence>
<dbReference type="PANTHER" id="PTHR30477">
    <property type="entry name" value="ABC-TRANSPORTER METAL-BINDING PROTEIN"/>
    <property type="match status" value="1"/>
</dbReference>
<comment type="similarity">
    <text evidence="2 6">Belongs to the ABC-3 integral membrane protein family.</text>
</comment>
<feature type="transmembrane region" description="Helical" evidence="7">
    <location>
        <begin position="50"/>
        <end position="68"/>
    </location>
</feature>
<keyword evidence="3 6" id="KW-0812">Transmembrane</keyword>
<feature type="transmembrane region" description="Helical" evidence="7">
    <location>
        <begin position="198"/>
        <end position="220"/>
    </location>
</feature>
<evidence type="ECO:0000256" key="4">
    <source>
        <dbReference type="ARBA" id="ARBA00022989"/>
    </source>
</evidence>
<evidence type="ECO:0000313" key="8">
    <source>
        <dbReference type="EMBL" id="OGY16450.1"/>
    </source>
</evidence>
<evidence type="ECO:0008006" key="10">
    <source>
        <dbReference type="Google" id="ProtNLM"/>
    </source>
</evidence>
<reference evidence="8 9" key="1">
    <citation type="journal article" date="2016" name="Nat. Commun.">
        <title>Thousands of microbial genomes shed light on interconnected biogeochemical processes in an aquifer system.</title>
        <authorList>
            <person name="Anantharaman K."/>
            <person name="Brown C.T."/>
            <person name="Hug L.A."/>
            <person name="Sharon I."/>
            <person name="Castelle C.J."/>
            <person name="Probst A.J."/>
            <person name="Thomas B.C."/>
            <person name="Singh A."/>
            <person name="Wilkins M.J."/>
            <person name="Karaoz U."/>
            <person name="Brodie E.L."/>
            <person name="Williams K.H."/>
            <person name="Hubbard S.S."/>
            <person name="Banfield J.F."/>
        </authorList>
    </citation>
    <scope>NUCLEOTIDE SEQUENCE [LARGE SCALE GENOMIC DNA]</scope>
</reference>
<evidence type="ECO:0000256" key="3">
    <source>
        <dbReference type="ARBA" id="ARBA00022692"/>
    </source>
</evidence>
<dbReference type="Gene3D" id="1.10.3470.10">
    <property type="entry name" value="ABC transporter involved in vitamin B12 uptake, BtuC"/>
    <property type="match status" value="1"/>
</dbReference>
<accession>A0A1G1VM15</accession>
<dbReference type="PANTHER" id="PTHR30477:SF0">
    <property type="entry name" value="METAL TRANSPORT SYSTEM MEMBRANE PROTEIN TM_0125-RELATED"/>
    <property type="match status" value="1"/>
</dbReference>
<evidence type="ECO:0000256" key="7">
    <source>
        <dbReference type="SAM" id="Phobius"/>
    </source>
</evidence>
<dbReference type="GO" id="GO:0010043">
    <property type="term" value="P:response to zinc ion"/>
    <property type="evidence" value="ECO:0007669"/>
    <property type="project" value="TreeGrafter"/>
</dbReference>
<comment type="caution">
    <text evidence="8">The sequence shown here is derived from an EMBL/GenBank/DDBJ whole genome shotgun (WGS) entry which is preliminary data.</text>
</comment>
<dbReference type="SUPFAM" id="SSF81345">
    <property type="entry name" value="ABC transporter involved in vitamin B12 uptake, BtuC"/>
    <property type="match status" value="1"/>
</dbReference>
<dbReference type="Proteomes" id="UP000179069">
    <property type="component" value="Unassembled WGS sequence"/>
</dbReference>
<dbReference type="InterPro" id="IPR037294">
    <property type="entry name" value="ABC_BtuC-like"/>
</dbReference>
<protein>
    <recommendedName>
        <fullName evidence="10">ABC transporter</fullName>
    </recommendedName>
</protein>
<keyword evidence="4 7" id="KW-1133">Transmembrane helix</keyword>